<feature type="compositionally biased region" description="Polar residues" evidence="2">
    <location>
        <begin position="644"/>
        <end position="656"/>
    </location>
</feature>
<sequence length="656" mass="69497">MKSSALFAAAVSATTVLAQIRFPFSRQQHSASTTTTKIRSAAKNNKSNDRRTLPLKIFGEQYTYAVNASVGTSPQNMTLALTLSADESWVIAADEYYYDWGYGAFASENSSTFVGPDEDGEDSFSVSYGDGTYVYGDQVRETMWLGGMPLPNLTMGLADYSSSYMGVLALGFNDSYSDVPNVPDLLLSEGLIASTAFSLWLDDASAASGNVLFGAVDRAAFEPPLVRFPLSEDTYYSYYSSSWYVQLSSLNYSRTASGTLQPLVANQTAIKDVIVSVDPTFSTSTLPLFIAQPIWDMVGAVYDSYEALALVPCDAAKNATGRLALQLYGPDGPVIDIPVSDLVLDSTWVDRDPETDAKRCIFGVQNSTTDPTSSTWGYEQEWSLGAPMLKRMYTVFDIANREMGLASVKFGVGAEEEDVVPFPSYAAEIPESTLVTVVCDERYDYCPDDDDDDGGSGSTSSSSDGYYPGLSGGALIGVVVAGIVAGALVTLGIIWGAMLCARRRQLAKIAAADKEKGPAAGQPEQAPPLPPRAAVTVDAERGGASHTAIAGVEALQTNEERGEPSQPSAEKTKALEPMSEGGETSQVGAGRVEGSQPNIEEGETSQTAAEKATAVGPNAEKEEPLPANAEEAETSKVDTGKAEASQTNVGKPSSSS</sequence>
<dbReference type="PRINTS" id="PR00792">
    <property type="entry name" value="PEPSIN"/>
</dbReference>
<gene>
    <name evidence="5" type="ORF">UCREL1_3187</name>
</gene>
<accession>M7SZ16</accession>
<dbReference type="AlphaFoldDB" id="M7SZ16"/>
<name>M7SZ16_EUTLA</name>
<dbReference type="SUPFAM" id="SSF50630">
    <property type="entry name" value="Acid proteases"/>
    <property type="match status" value="1"/>
</dbReference>
<keyword evidence="3" id="KW-0472">Membrane</keyword>
<evidence type="ECO:0000256" key="3">
    <source>
        <dbReference type="SAM" id="Phobius"/>
    </source>
</evidence>
<dbReference type="PROSITE" id="PS51767">
    <property type="entry name" value="PEPTIDASE_A1"/>
    <property type="match status" value="1"/>
</dbReference>
<reference evidence="6" key="1">
    <citation type="journal article" date="2013" name="Genome Announc.">
        <title>Draft genome sequence of the grapevine dieback fungus Eutypa lata UCR-EL1.</title>
        <authorList>
            <person name="Blanco-Ulate B."/>
            <person name="Rolshausen P.E."/>
            <person name="Cantu D."/>
        </authorList>
    </citation>
    <scope>NUCLEOTIDE SEQUENCE [LARGE SCALE GENOMIC DNA]</scope>
    <source>
        <strain evidence="6">UCR-EL1</strain>
    </source>
</reference>
<dbReference type="GO" id="GO:0006508">
    <property type="term" value="P:proteolysis"/>
    <property type="evidence" value="ECO:0007669"/>
    <property type="project" value="InterPro"/>
</dbReference>
<evidence type="ECO:0000259" key="4">
    <source>
        <dbReference type="PROSITE" id="PS51767"/>
    </source>
</evidence>
<dbReference type="Proteomes" id="UP000012174">
    <property type="component" value="Unassembled WGS sequence"/>
</dbReference>
<dbReference type="KEGG" id="ela:UCREL1_3187"/>
<organism evidence="5 6">
    <name type="scientific">Eutypa lata (strain UCR-EL1)</name>
    <name type="common">Grapevine dieback disease fungus</name>
    <name type="synonym">Eutypa armeniacae</name>
    <dbReference type="NCBI Taxonomy" id="1287681"/>
    <lineage>
        <taxon>Eukaryota</taxon>
        <taxon>Fungi</taxon>
        <taxon>Dikarya</taxon>
        <taxon>Ascomycota</taxon>
        <taxon>Pezizomycotina</taxon>
        <taxon>Sordariomycetes</taxon>
        <taxon>Xylariomycetidae</taxon>
        <taxon>Xylariales</taxon>
        <taxon>Diatrypaceae</taxon>
        <taxon>Eutypa</taxon>
    </lineage>
</organism>
<dbReference type="GO" id="GO:0004190">
    <property type="term" value="F:aspartic-type endopeptidase activity"/>
    <property type="evidence" value="ECO:0007669"/>
    <property type="project" value="InterPro"/>
</dbReference>
<dbReference type="PANTHER" id="PTHR47966:SF73">
    <property type="entry name" value="PEPTIDASE A1 DOMAIN-CONTAINING PROTEIN"/>
    <property type="match status" value="1"/>
</dbReference>
<evidence type="ECO:0000256" key="2">
    <source>
        <dbReference type="SAM" id="MobiDB-lite"/>
    </source>
</evidence>
<dbReference type="HOGENOM" id="CLU_013253_7_1_1"/>
<dbReference type="OMA" id="YMVFDLA"/>
<dbReference type="EMBL" id="KB706014">
    <property type="protein sequence ID" value="EMR69788.1"/>
    <property type="molecule type" value="Genomic_DNA"/>
</dbReference>
<dbReference type="OrthoDB" id="771136at2759"/>
<protein>
    <submittedName>
        <fullName evidence="5">Putative aspartic proteinase protein</fullName>
    </submittedName>
</protein>
<evidence type="ECO:0000256" key="1">
    <source>
        <dbReference type="ARBA" id="ARBA00007447"/>
    </source>
</evidence>
<dbReference type="InterPro" id="IPR001461">
    <property type="entry name" value="Aspartic_peptidase_A1"/>
</dbReference>
<proteinExistence type="inferred from homology"/>
<comment type="similarity">
    <text evidence="1">Belongs to the peptidase A1 family.</text>
</comment>
<dbReference type="Gene3D" id="2.40.70.10">
    <property type="entry name" value="Acid Proteases"/>
    <property type="match status" value="2"/>
</dbReference>
<dbReference type="Pfam" id="PF00026">
    <property type="entry name" value="Asp"/>
    <property type="match status" value="1"/>
</dbReference>
<dbReference type="InterPro" id="IPR021109">
    <property type="entry name" value="Peptidase_aspartic_dom_sf"/>
</dbReference>
<keyword evidence="6" id="KW-1185">Reference proteome</keyword>
<keyword evidence="3" id="KW-0812">Transmembrane</keyword>
<evidence type="ECO:0000313" key="5">
    <source>
        <dbReference type="EMBL" id="EMR69788.1"/>
    </source>
</evidence>
<dbReference type="eggNOG" id="KOG1339">
    <property type="taxonomic scope" value="Eukaryota"/>
</dbReference>
<dbReference type="PANTHER" id="PTHR47966">
    <property type="entry name" value="BETA-SITE APP-CLEAVING ENZYME, ISOFORM A-RELATED"/>
    <property type="match status" value="1"/>
</dbReference>
<feature type="transmembrane region" description="Helical" evidence="3">
    <location>
        <begin position="466"/>
        <end position="499"/>
    </location>
</feature>
<evidence type="ECO:0000313" key="6">
    <source>
        <dbReference type="Proteomes" id="UP000012174"/>
    </source>
</evidence>
<feature type="region of interest" description="Disordered" evidence="2">
    <location>
        <begin position="514"/>
        <end position="656"/>
    </location>
</feature>
<feature type="domain" description="Peptidase A1" evidence="4">
    <location>
        <begin position="64"/>
        <end position="406"/>
    </location>
</feature>
<keyword evidence="3" id="KW-1133">Transmembrane helix</keyword>
<dbReference type="InterPro" id="IPR033121">
    <property type="entry name" value="PEPTIDASE_A1"/>
</dbReference>